<dbReference type="AlphaFoldDB" id="A0A9P5X998"/>
<dbReference type="CDD" id="cd00882">
    <property type="entry name" value="Ras_like_GTPase"/>
    <property type="match status" value="1"/>
</dbReference>
<dbReference type="Proteomes" id="UP000807342">
    <property type="component" value="Unassembled WGS sequence"/>
</dbReference>
<feature type="non-terminal residue" evidence="1">
    <location>
        <position position="269"/>
    </location>
</feature>
<evidence type="ECO:0000313" key="1">
    <source>
        <dbReference type="EMBL" id="KAF9445661.1"/>
    </source>
</evidence>
<comment type="caution">
    <text evidence="1">The sequence shown here is derived from an EMBL/GenBank/DDBJ whole genome shotgun (WGS) entry which is preliminary data.</text>
</comment>
<name>A0A9P5X998_9AGAR</name>
<feature type="non-terminal residue" evidence="1">
    <location>
        <position position="1"/>
    </location>
</feature>
<accession>A0A9P5X998</accession>
<proteinExistence type="predicted"/>
<protein>
    <recommendedName>
        <fullName evidence="3">G domain-containing protein</fullName>
    </recommendedName>
</protein>
<reference evidence="1" key="1">
    <citation type="submission" date="2020-11" db="EMBL/GenBank/DDBJ databases">
        <authorList>
            <consortium name="DOE Joint Genome Institute"/>
            <person name="Ahrendt S."/>
            <person name="Riley R."/>
            <person name="Andreopoulos W."/>
            <person name="Labutti K."/>
            <person name="Pangilinan J."/>
            <person name="Ruiz-Duenas F.J."/>
            <person name="Barrasa J.M."/>
            <person name="Sanchez-Garcia M."/>
            <person name="Camarero S."/>
            <person name="Miyauchi S."/>
            <person name="Serrano A."/>
            <person name="Linde D."/>
            <person name="Babiker R."/>
            <person name="Drula E."/>
            <person name="Ayuso-Fernandez I."/>
            <person name="Pacheco R."/>
            <person name="Padilla G."/>
            <person name="Ferreira P."/>
            <person name="Barriuso J."/>
            <person name="Kellner H."/>
            <person name="Castanera R."/>
            <person name="Alfaro M."/>
            <person name="Ramirez L."/>
            <person name="Pisabarro A.G."/>
            <person name="Kuo A."/>
            <person name="Tritt A."/>
            <person name="Lipzen A."/>
            <person name="He G."/>
            <person name="Yan M."/>
            <person name="Ng V."/>
            <person name="Cullen D."/>
            <person name="Martin F."/>
            <person name="Rosso M.-N."/>
            <person name="Henrissat B."/>
            <person name="Hibbett D."/>
            <person name="Martinez A.T."/>
            <person name="Grigoriev I.V."/>
        </authorList>
    </citation>
    <scope>NUCLEOTIDE SEQUENCE</scope>
    <source>
        <strain evidence="1">MF-IS2</strain>
    </source>
</reference>
<dbReference type="InterPro" id="IPR027417">
    <property type="entry name" value="P-loop_NTPase"/>
</dbReference>
<gene>
    <name evidence="1" type="ORF">P691DRAFT_648513</name>
</gene>
<dbReference type="EMBL" id="MU151288">
    <property type="protein sequence ID" value="KAF9445661.1"/>
    <property type="molecule type" value="Genomic_DNA"/>
</dbReference>
<evidence type="ECO:0008006" key="3">
    <source>
        <dbReference type="Google" id="ProtNLM"/>
    </source>
</evidence>
<keyword evidence="2" id="KW-1185">Reference proteome</keyword>
<sequence>FVRFMGPPGSGKSYFIDILTGQPGRRNGSSLKPVTSQVEATRVRHPKYGNRIVLVDFPSFDDFTGAGLEILQMISDWLRKTYERNVKLSGIIYLHRITDNRVARSPLMNLELFGPLCGDIAMSRVLIVSTMWEKVQSKVGTSRESELKDRFWKPFIEMGARIERLEGTDAKEAWRVIEVLARVAHKRKALLIQEELVGLERSLRETMAGRALYGKLQKHLINQRETIKHLRAQIEESDDLLTRTLRKECQGIERNLERTLGETKRLRIT</sequence>
<evidence type="ECO:0000313" key="2">
    <source>
        <dbReference type="Proteomes" id="UP000807342"/>
    </source>
</evidence>
<dbReference type="SUPFAM" id="SSF52540">
    <property type="entry name" value="P-loop containing nucleoside triphosphate hydrolases"/>
    <property type="match status" value="1"/>
</dbReference>
<organism evidence="1 2">
    <name type="scientific">Macrolepiota fuliginosa MF-IS2</name>
    <dbReference type="NCBI Taxonomy" id="1400762"/>
    <lineage>
        <taxon>Eukaryota</taxon>
        <taxon>Fungi</taxon>
        <taxon>Dikarya</taxon>
        <taxon>Basidiomycota</taxon>
        <taxon>Agaricomycotina</taxon>
        <taxon>Agaricomycetes</taxon>
        <taxon>Agaricomycetidae</taxon>
        <taxon>Agaricales</taxon>
        <taxon>Agaricineae</taxon>
        <taxon>Agaricaceae</taxon>
        <taxon>Macrolepiota</taxon>
    </lineage>
</organism>
<dbReference type="OrthoDB" id="8954335at2759"/>
<dbReference type="Gene3D" id="3.40.50.300">
    <property type="entry name" value="P-loop containing nucleotide triphosphate hydrolases"/>
    <property type="match status" value="1"/>
</dbReference>